<comment type="caution">
    <text evidence="1">The sequence shown here is derived from an EMBL/GenBank/DDBJ whole genome shotgun (WGS) entry which is preliminary data.</text>
</comment>
<dbReference type="PANTHER" id="PTHR13690:SF80">
    <property type="entry name" value="BZIP TRANSCRIPTION FACTOR FAMILY PROTEIN-RELATED"/>
    <property type="match status" value="1"/>
</dbReference>
<dbReference type="GO" id="GO:0005634">
    <property type="term" value="C:nucleus"/>
    <property type="evidence" value="ECO:0007669"/>
    <property type="project" value="TreeGrafter"/>
</dbReference>
<protein>
    <submittedName>
        <fullName evidence="1">Uncharacterized protein</fullName>
    </submittedName>
</protein>
<sequence>MPPVPCHNYSVFGTSSGGSSSSSVSTSMPWNLTSSSLEYSNALTNLGLSVMEKPSRLPSHSPSFNVGAGASSSTLWRGAHGDFFSEADMEAINKDKILKKIVSTDPQRVKRILYNRATTADLNAQNSEMQFKMQMLNEQASLNEGQELNSMLSEKQDPPYREIHRKLLERCKKLRPASTC</sequence>
<accession>A0A835FI59</accession>
<dbReference type="AlphaFoldDB" id="A0A835FI59"/>
<reference evidence="1" key="1">
    <citation type="submission" date="2020-07" db="EMBL/GenBank/DDBJ databases">
        <title>Genome sequence and genetic diversity analysis of an under-domesticated orphan crop, white fonio (Digitaria exilis).</title>
        <authorList>
            <person name="Bennetzen J.L."/>
            <person name="Chen S."/>
            <person name="Ma X."/>
            <person name="Wang X."/>
            <person name="Yssel A.E.J."/>
            <person name="Chaluvadi S.R."/>
            <person name="Johnson M."/>
            <person name="Gangashetty P."/>
            <person name="Hamidou F."/>
            <person name="Sanogo M.D."/>
            <person name="Zwaenepoel A."/>
            <person name="Wallace J."/>
            <person name="Van De Peer Y."/>
            <person name="Van Deynze A."/>
        </authorList>
    </citation>
    <scope>NUCLEOTIDE SEQUENCE</scope>
    <source>
        <tissue evidence="1">Leaves</tissue>
    </source>
</reference>
<dbReference type="PANTHER" id="PTHR13690">
    <property type="entry name" value="TRANSCRIPTION FACTOR POSF21-RELATED"/>
    <property type="match status" value="1"/>
</dbReference>
<dbReference type="Proteomes" id="UP000636709">
    <property type="component" value="Unassembled WGS sequence"/>
</dbReference>
<dbReference type="EMBL" id="JACEFO010000781">
    <property type="protein sequence ID" value="KAF8756809.1"/>
    <property type="molecule type" value="Genomic_DNA"/>
</dbReference>
<gene>
    <name evidence="1" type="ORF">HU200_011025</name>
</gene>
<keyword evidence="2" id="KW-1185">Reference proteome</keyword>
<organism evidence="1 2">
    <name type="scientific">Digitaria exilis</name>
    <dbReference type="NCBI Taxonomy" id="1010633"/>
    <lineage>
        <taxon>Eukaryota</taxon>
        <taxon>Viridiplantae</taxon>
        <taxon>Streptophyta</taxon>
        <taxon>Embryophyta</taxon>
        <taxon>Tracheophyta</taxon>
        <taxon>Spermatophyta</taxon>
        <taxon>Magnoliopsida</taxon>
        <taxon>Liliopsida</taxon>
        <taxon>Poales</taxon>
        <taxon>Poaceae</taxon>
        <taxon>PACMAD clade</taxon>
        <taxon>Panicoideae</taxon>
        <taxon>Panicodae</taxon>
        <taxon>Paniceae</taxon>
        <taxon>Anthephorinae</taxon>
        <taxon>Digitaria</taxon>
    </lineage>
</organism>
<dbReference type="GO" id="GO:0003700">
    <property type="term" value="F:DNA-binding transcription factor activity"/>
    <property type="evidence" value="ECO:0007669"/>
    <property type="project" value="TreeGrafter"/>
</dbReference>
<name>A0A835FI59_9POAL</name>
<evidence type="ECO:0000313" key="2">
    <source>
        <dbReference type="Proteomes" id="UP000636709"/>
    </source>
</evidence>
<evidence type="ECO:0000313" key="1">
    <source>
        <dbReference type="EMBL" id="KAF8756809.1"/>
    </source>
</evidence>
<dbReference type="OrthoDB" id="721225at2759"/>
<proteinExistence type="predicted"/>